<dbReference type="EMBL" id="LR796630">
    <property type="protein sequence ID" value="CAB4156142.1"/>
    <property type="molecule type" value="Genomic_DNA"/>
</dbReference>
<feature type="domain" description="HTH cro/C1-type" evidence="1">
    <location>
        <begin position="7"/>
        <end position="36"/>
    </location>
</feature>
<protein>
    <submittedName>
        <fullName evidence="2">COG1476 Predicted transcriptional regulators</fullName>
    </submittedName>
</protein>
<dbReference type="SUPFAM" id="SSF47413">
    <property type="entry name" value="lambda repressor-like DNA-binding domains"/>
    <property type="match status" value="1"/>
</dbReference>
<dbReference type="PROSITE" id="PS50943">
    <property type="entry name" value="HTH_CROC1"/>
    <property type="match status" value="1"/>
</dbReference>
<dbReference type="Gene3D" id="1.10.260.40">
    <property type="entry name" value="lambda repressor-like DNA-binding domains"/>
    <property type="match status" value="1"/>
</dbReference>
<evidence type="ECO:0000259" key="1">
    <source>
        <dbReference type="PROSITE" id="PS50943"/>
    </source>
</evidence>
<dbReference type="InterPro" id="IPR010982">
    <property type="entry name" value="Lambda_DNA-bd_dom_sf"/>
</dbReference>
<reference evidence="2" key="1">
    <citation type="submission" date="2020-04" db="EMBL/GenBank/DDBJ databases">
        <authorList>
            <person name="Chiriac C."/>
            <person name="Salcher M."/>
            <person name="Ghai R."/>
            <person name="Kavagutti S V."/>
        </authorList>
    </citation>
    <scope>NUCLEOTIDE SEQUENCE</scope>
</reference>
<dbReference type="GO" id="GO:0003677">
    <property type="term" value="F:DNA binding"/>
    <property type="evidence" value="ECO:0007669"/>
    <property type="project" value="InterPro"/>
</dbReference>
<organism evidence="2">
    <name type="scientific">uncultured Caudovirales phage</name>
    <dbReference type="NCBI Taxonomy" id="2100421"/>
    <lineage>
        <taxon>Viruses</taxon>
        <taxon>Duplodnaviria</taxon>
        <taxon>Heunggongvirae</taxon>
        <taxon>Uroviricota</taxon>
        <taxon>Caudoviricetes</taxon>
        <taxon>Peduoviridae</taxon>
        <taxon>Maltschvirus</taxon>
        <taxon>Maltschvirus maltsch</taxon>
    </lineage>
</organism>
<gene>
    <name evidence="2" type="ORF">UFOVP674_50</name>
</gene>
<dbReference type="Pfam" id="PF01381">
    <property type="entry name" value="HTH_3"/>
    <property type="match status" value="1"/>
</dbReference>
<evidence type="ECO:0000313" key="2">
    <source>
        <dbReference type="EMBL" id="CAB4156142.1"/>
    </source>
</evidence>
<proteinExistence type="predicted"/>
<accession>A0A6J5NBX1</accession>
<sequence>MTANEYKATRERLGMTQAALADVLDVSRKTINQRESSGLITKEAAMALELLELQRKAKR</sequence>
<dbReference type="InterPro" id="IPR001387">
    <property type="entry name" value="Cro/C1-type_HTH"/>
</dbReference>
<name>A0A6J5NBX1_9CAUD</name>